<evidence type="ECO:0000256" key="5">
    <source>
        <dbReference type="ARBA" id="ARBA00023128"/>
    </source>
</evidence>
<feature type="compositionally biased region" description="Basic and acidic residues" evidence="8">
    <location>
        <begin position="444"/>
        <end position="455"/>
    </location>
</feature>
<gene>
    <name evidence="11" type="ORF">DASC09_059450</name>
</gene>
<evidence type="ECO:0000256" key="4">
    <source>
        <dbReference type="ARBA" id="ARBA00022989"/>
    </source>
</evidence>
<feature type="region of interest" description="Disordered" evidence="8">
    <location>
        <begin position="429"/>
        <end position="455"/>
    </location>
</feature>
<keyword evidence="12" id="KW-1185">Reference proteome</keyword>
<keyword evidence="4 9" id="KW-1133">Transmembrane helix</keyword>
<organism evidence="11 12">
    <name type="scientific">Saccharomycopsis crataegensis</name>
    <dbReference type="NCBI Taxonomy" id="43959"/>
    <lineage>
        <taxon>Eukaryota</taxon>
        <taxon>Fungi</taxon>
        <taxon>Dikarya</taxon>
        <taxon>Ascomycota</taxon>
        <taxon>Saccharomycotina</taxon>
        <taxon>Saccharomycetes</taxon>
        <taxon>Saccharomycopsidaceae</taxon>
        <taxon>Saccharomycopsis</taxon>
    </lineage>
</organism>
<dbReference type="GO" id="GO:0030003">
    <property type="term" value="P:intracellular monoatomic cation homeostasis"/>
    <property type="evidence" value="ECO:0007669"/>
    <property type="project" value="TreeGrafter"/>
</dbReference>
<feature type="domain" description="Letm1 RBD" evidence="10">
    <location>
        <begin position="186"/>
        <end position="380"/>
    </location>
</feature>
<dbReference type="PANTHER" id="PTHR14009:SF1">
    <property type="entry name" value="MITOCHONDRIAL PROTON_CALCIUM EXCHANGER PROTEIN"/>
    <property type="match status" value="1"/>
</dbReference>
<evidence type="ECO:0000256" key="2">
    <source>
        <dbReference type="ARBA" id="ARBA00022692"/>
    </source>
</evidence>
<evidence type="ECO:0000256" key="3">
    <source>
        <dbReference type="ARBA" id="ARBA00022792"/>
    </source>
</evidence>
<comment type="subcellular location">
    <subcellularLocation>
        <location evidence="1">Mitochondrion inner membrane</location>
        <topology evidence="1">Single-pass membrane protein</topology>
    </subcellularLocation>
</comment>
<keyword evidence="5 7" id="KW-0496">Mitochondrion</keyword>
<dbReference type="Proteomes" id="UP001360560">
    <property type="component" value="Unassembled WGS sequence"/>
</dbReference>
<dbReference type="GO" id="GO:0043022">
    <property type="term" value="F:ribosome binding"/>
    <property type="evidence" value="ECO:0007669"/>
    <property type="project" value="InterPro"/>
</dbReference>
<dbReference type="InterPro" id="IPR044202">
    <property type="entry name" value="LETM1/MDM38-like"/>
</dbReference>
<dbReference type="PANTHER" id="PTHR14009">
    <property type="entry name" value="LEUCINE ZIPPER-EF-HAND CONTAINING TRANSMEMBRANE PROTEIN"/>
    <property type="match status" value="1"/>
</dbReference>
<evidence type="ECO:0000313" key="11">
    <source>
        <dbReference type="EMBL" id="GMM38606.1"/>
    </source>
</evidence>
<proteinExistence type="predicted"/>
<evidence type="ECO:0000313" key="12">
    <source>
        <dbReference type="Proteomes" id="UP001360560"/>
    </source>
</evidence>
<reference evidence="11 12" key="1">
    <citation type="journal article" date="2023" name="Elife">
        <title>Identification of key yeast species and microbe-microbe interactions impacting larval growth of Drosophila in the wild.</title>
        <authorList>
            <person name="Mure A."/>
            <person name="Sugiura Y."/>
            <person name="Maeda R."/>
            <person name="Honda K."/>
            <person name="Sakurai N."/>
            <person name="Takahashi Y."/>
            <person name="Watada M."/>
            <person name="Katoh T."/>
            <person name="Gotoh A."/>
            <person name="Gotoh Y."/>
            <person name="Taniguchi I."/>
            <person name="Nakamura K."/>
            <person name="Hayashi T."/>
            <person name="Katayama T."/>
            <person name="Uemura T."/>
            <person name="Hattori Y."/>
        </authorList>
    </citation>
    <scope>NUCLEOTIDE SEQUENCE [LARGE SCALE GENOMIC DNA]</scope>
    <source>
        <strain evidence="11 12">SC-9</strain>
    </source>
</reference>
<dbReference type="EMBL" id="BTFZ01000020">
    <property type="protein sequence ID" value="GMM38606.1"/>
    <property type="molecule type" value="Genomic_DNA"/>
</dbReference>
<dbReference type="InterPro" id="IPR033122">
    <property type="entry name" value="LETM1-like_RBD"/>
</dbReference>
<name>A0AAV5QV84_9ASCO</name>
<evidence type="ECO:0000256" key="1">
    <source>
        <dbReference type="ARBA" id="ARBA00004434"/>
    </source>
</evidence>
<dbReference type="Pfam" id="PF07766">
    <property type="entry name" value="LETM1_RBD"/>
    <property type="match status" value="1"/>
</dbReference>
<dbReference type="RefSeq" id="XP_064855601.1">
    <property type="nucleotide sequence ID" value="XM_064999529.1"/>
</dbReference>
<evidence type="ECO:0000256" key="9">
    <source>
        <dbReference type="SAM" id="Phobius"/>
    </source>
</evidence>
<dbReference type="AlphaFoldDB" id="A0AAV5QV84"/>
<feature type="transmembrane region" description="Helical" evidence="9">
    <location>
        <begin position="140"/>
        <end position="163"/>
    </location>
</feature>
<comment type="caution">
    <text evidence="11">The sequence shown here is derived from an EMBL/GenBank/DDBJ whole genome shotgun (WGS) entry which is preliminary data.</text>
</comment>
<evidence type="ECO:0000256" key="7">
    <source>
        <dbReference type="PROSITE-ProRule" id="PRU01094"/>
    </source>
</evidence>
<evidence type="ECO:0000256" key="6">
    <source>
        <dbReference type="ARBA" id="ARBA00023136"/>
    </source>
</evidence>
<keyword evidence="3" id="KW-0999">Mitochondrion inner membrane</keyword>
<sequence>MAVRLILPALVRSQIRHGSANSSIIPLISRSRLNHLHHRNTYQLHPLSAQSRRHNSSKTTPENGKTNEDKSSATATPAPTEVAKPSLWDKVKHEAKHYWDGTKLLGLEIKISSRLLIKLLTGYELTRREFNQLKRTTSDLVRVVPFAMFVIIPFAELLLPIALKLFPNMLPSTYESTADKEKKLKLLRKTRKTVSDILIESVDKTGVRLPASFTPVQKAQFQEFFTKIKSATDRPTRDELLNVARTFKEDMVLDNLSKPQLVAMAKYINLKPFGTDQMLRYRIRYQMLQIKADDKAIDFEGVEALTVPELQFACASRGIKNHGVAPTRLRDDLQIWLNLRLREKIPSTLLLLSNAYTYGELSSVSNLYDALETVLSSIPNELIHEAQIDIAPRKEVSNTERLNVIKEQEELIKSEIQQEKDSGSIIQVKDTLKLDEVPPQPSPEAKEEVKKEKNA</sequence>
<protein>
    <submittedName>
        <fullName evidence="11">Ylh47 protein</fullName>
    </submittedName>
</protein>
<feature type="region of interest" description="Disordered" evidence="8">
    <location>
        <begin position="43"/>
        <end position="82"/>
    </location>
</feature>
<accession>A0AAV5QV84</accession>
<keyword evidence="2 9" id="KW-0812">Transmembrane</keyword>
<dbReference type="GeneID" id="90076594"/>
<dbReference type="PROSITE" id="PS51758">
    <property type="entry name" value="LETM1_RBD"/>
    <property type="match status" value="1"/>
</dbReference>
<keyword evidence="6 9" id="KW-0472">Membrane</keyword>
<evidence type="ECO:0000259" key="10">
    <source>
        <dbReference type="PROSITE" id="PS51758"/>
    </source>
</evidence>
<dbReference type="GO" id="GO:0005743">
    <property type="term" value="C:mitochondrial inner membrane"/>
    <property type="evidence" value="ECO:0007669"/>
    <property type="project" value="UniProtKB-SubCell"/>
</dbReference>
<evidence type="ECO:0000256" key="8">
    <source>
        <dbReference type="SAM" id="MobiDB-lite"/>
    </source>
</evidence>